<proteinExistence type="inferred from homology"/>
<dbReference type="InterPro" id="IPR019405">
    <property type="entry name" value="Lactonase_7-beta_prop"/>
</dbReference>
<dbReference type="OrthoDB" id="1715191at2759"/>
<sequence>MWFYRISPLAFATLAFGESHYFFSGFFAGSTIVGVTFDDATSTLSLVNNITTQATSGSKWIAIDARKQNIYVATTGAFQSYAITANKSLEFSTEIALSSDCQNANYLTAASASNYTVFGTPYSTGCSTQAVSVDDSGALKMVTANLTYNSKAGVHGIDLSPDNAFVYSGDDMGNAVWVHSYDQETQTATEIQYLAAPSGANPRHLAVHPNGEWVYVIYEEANSLAIYKRDNFTGLLTDTNTTYSLLPSNITDLSSYWSDEAKFSIPSTNSSTTSPKYLITGTRSHSTSILGYTSAFALDPITGAITEQLFITPTTGSGGSANAVSPAPFSEEYYAITDSGSNFLEMWKIGDDGKSAAAVAHLGLNGAPANVVWTN</sequence>
<keyword evidence="3" id="KW-1185">Reference proteome</keyword>
<evidence type="ECO:0000313" key="3">
    <source>
        <dbReference type="Proteomes" id="UP000799771"/>
    </source>
</evidence>
<dbReference type="Proteomes" id="UP000799771">
    <property type="component" value="Unassembled WGS sequence"/>
</dbReference>
<accession>A0A6A6A472</accession>
<name>A0A6A6A472_9PLEO</name>
<dbReference type="GO" id="GO:0017057">
    <property type="term" value="F:6-phosphogluconolactonase activity"/>
    <property type="evidence" value="ECO:0007669"/>
    <property type="project" value="TreeGrafter"/>
</dbReference>
<dbReference type="InterPro" id="IPR015943">
    <property type="entry name" value="WD40/YVTN_repeat-like_dom_sf"/>
</dbReference>
<dbReference type="PANTHER" id="PTHR30344:SF4">
    <property type="entry name" value="CYCLASE, PUTATIVE (AFU_ORTHOLOGUE AFUA_6G11580)-RELATED"/>
    <property type="match status" value="1"/>
</dbReference>
<comment type="similarity">
    <text evidence="1">Belongs to the cycloisomerase 2 family.</text>
</comment>
<dbReference type="SUPFAM" id="SSF75011">
    <property type="entry name" value="3-carboxy-cis,cis-mucoante lactonizing enzyme"/>
    <property type="match status" value="1"/>
</dbReference>
<reference evidence="2" key="1">
    <citation type="journal article" date="2020" name="Stud. Mycol.">
        <title>101 Dothideomycetes genomes: a test case for predicting lifestyles and emergence of pathogens.</title>
        <authorList>
            <person name="Haridas S."/>
            <person name="Albert R."/>
            <person name="Binder M."/>
            <person name="Bloem J."/>
            <person name="Labutti K."/>
            <person name="Salamov A."/>
            <person name="Andreopoulos B."/>
            <person name="Baker S."/>
            <person name="Barry K."/>
            <person name="Bills G."/>
            <person name="Bluhm B."/>
            <person name="Cannon C."/>
            <person name="Castanera R."/>
            <person name="Culley D."/>
            <person name="Daum C."/>
            <person name="Ezra D."/>
            <person name="Gonzalez J."/>
            <person name="Henrissat B."/>
            <person name="Kuo A."/>
            <person name="Liang C."/>
            <person name="Lipzen A."/>
            <person name="Lutzoni F."/>
            <person name="Magnuson J."/>
            <person name="Mondo S."/>
            <person name="Nolan M."/>
            <person name="Ohm R."/>
            <person name="Pangilinan J."/>
            <person name="Park H.-J."/>
            <person name="Ramirez L."/>
            <person name="Alfaro M."/>
            <person name="Sun H."/>
            <person name="Tritt A."/>
            <person name="Yoshinaga Y."/>
            <person name="Zwiers L.-H."/>
            <person name="Turgeon B."/>
            <person name="Goodwin S."/>
            <person name="Spatafora J."/>
            <person name="Crous P."/>
            <person name="Grigoriev I."/>
        </authorList>
    </citation>
    <scope>NUCLEOTIDE SEQUENCE</scope>
    <source>
        <strain evidence="2">CBS 119687</strain>
    </source>
</reference>
<dbReference type="EMBL" id="ML977512">
    <property type="protein sequence ID" value="KAF2126689.1"/>
    <property type="molecule type" value="Genomic_DNA"/>
</dbReference>
<dbReference type="RefSeq" id="XP_033521081.1">
    <property type="nucleotide sequence ID" value="XM_033666084.1"/>
</dbReference>
<evidence type="ECO:0000313" key="2">
    <source>
        <dbReference type="EMBL" id="KAF2126689.1"/>
    </source>
</evidence>
<gene>
    <name evidence="2" type="ORF">P153DRAFT_345204</name>
</gene>
<dbReference type="PANTHER" id="PTHR30344">
    <property type="entry name" value="6-PHOSPHOGLUCONOLACTONASE-RELATED"/>
    <property type="match status" value="1"/>
</dbReference>
<dbReference type="Pfam" id="PF10282">
    <property type="entry name" value="Lactonase"/>
    <property type="match status" value="1"/>
</dbReference>
<evidence type="ECO:0000256" key="1">
    <source>
        <dbReference type="ARBA" id="ARBA00005564"/>
    </source>
</evidence>
<dbReference type="InterPro" id="IPR050282">
    <property type="entry name" value="Cycloisomerase_2"/>
</dbReference>
<protein>
    <submittedName>
        <fullName evidence="2">3-carboxy-cis,cis-mucoante lactonizing enzyme</fullName>
    </submittedName>
</protein>
<dbReference type="AlphaFoldDB" id="A0A6A6A472"/>
<dbReference type="Gene3D" id="2.130.10.10">
    <property type="entry name" value="YVTN repeat-like/Quinoprotein amine dehydrogenase"/>
    <property type="match status" value="1"/>
</dbReference>
<dbReference type="GeneID" id="54406516"/>
<organism evidence="2 3">
    <name type="scientific">Dothidotthia symphoricarpi CBS 119687</name>
    <dbReference type="NCBI Taxonomy" id="1392245"/>
    <lineage>
        <taxon>Eukaryota</taxon>
        <taxon>Fungi</taxon>
        <taxon>Dikarya</taxon>
        <taxon>Ascomycota</taxon>
        <taxon>Pezizomycotina</taxon>
        <taxon>Dothideomycetes</taxon>
        <taxon>Pleosporomycetidae</taxon>
        <taxon>Pleosporales</taxon>
        <taxon>Dothidotthiaceae</taxon>
        <taxon>Dothidotthia</taxon>
    </lineage>
</organism>